<dbReference type="Proteomes" id="UP001178507">
    <property type="component" value="Unassembled WGS sequence"/>
</dbReference>
<dbReference type="Gene3D" id="1.10.720.30">
    <property type="entry name" value="SAP domain"/>
    <property type="match status" value="1"/>
</dbReference>
<dbReference type="SUPFAM" id="SSF68906">
    <property type="entry name" value="SAP domain"/>
    <property type="match status" value="1"/>
</dbReference>
<keyword evidence="3" id="KW-1185">Reference proteome</keyword>
<proteinExistence type="predicted"/>
<comment type="caution">
    <text evidence="2">The sequence shown here is derived from an EMBL/GenBank/DDBJ whole genome shotgun (WGS) entry which is preliminary data.</text>
</comment>
<protein>
    <recommendedName>
        <fullName evidence="4">SAP domain-containing protein</fullName>
    </recommendedName>
</protein>
<gene>
    <name evidence="2" type="ORF">EVOR1521_LOCUS4112</name>
</gene>
<evidence type="ECO:0000313" key="3">
    <source>
        <dbReference type="Proteomes" id="UP001178507"/>
    </source>
</evidence>
<evidence type="ECO:0000256" key="1">
    <source>
        <dbReference type="SAM" id="MobiDB-lite"/>
    </source>
</evidence>
<dbReference type="EMBL" id="CAUJNA010000264">
    <property type="protein sequence ID" value="CAJ1374598.1"/>
    <property type="molecule type" value="Genomic_DNA"/>
</dbReference>
<dbReference type="AlphaFoldDB" id="A0AA36HUT9"/>
<dbReference type="InterPro" id="IPR036361">
    <property type="entry name" value="SAP_dom_sf"/>
</dbReference>
<evidence type="ECO:0000313" key="2">
    <source>
        <dbReference type="EMBL" id="CAJ1374598.1"/>
    </source>
</evidence>
<reference evidence="2" key="1">
    <citation type="submission" date="2023-08" db="EMBL/GenBank/DDBJ databases">
        <authorList>
            <person name="Chen Y."/>
            <person name="Shah S."/>
            <person name="Dougan E. K."/>
            <person name="Thang M."/>
            <person name="Chan C."/>
        </authorList>
    </citation>
    <scope>NUCLEOTIDE SEQUENCE</scope>
</reference>
<feature type="compositionally biased region" description="Basic and acidic residues" evidence="1">
    <location>
        <begin position="1"/>
        <end position="11"/>
    </location>
</feature>
<sequence length="107" mass="11815">MVKRTSEELHTDSTMGVDGQEEDSHPVKRSGSPASTAISSPEMGPTPEDRDHAHHSNLWRLPVKELKARLEALGADLKGVTEKTELVNLLEQLQPAPKKEEVPPFEL</sequence>
<evidence type="ECO:0008006" key="4">
    <source>
        <dbReference type="Google" id="ProtNLM"/>
    </source>
</evidence>
<feature type="region of interest" description="Disordered" evidence="1">
    <location>
        <begin position="1"/>
        <end position="56"/>
    </location>
</feature>
<name>A0AA36HUT9_9DINO</name>
<organism evidence="2 3">
    <name type="scientific">Effrenium voratum</name>
    <dbReference type="NCBI Taxonomy" id="2562239"/>
    <lineage>
        <taxon>Eukaryota</taxon>
        <taxon>Sar</taxon>
        <taxon>Alveolata</taxon>
        <taxon>Dinophyceae</taxon>
        <taxon>Suessiales</taxon>
        <taxon>Symbiodiniaceae</taxon>
        <taxon>Effrenium</taxon>
    </lineage>
</organism>
<accession>A0AA36HUT9</accession>